<sequence>MSLFPALTSLPRSYPWFGRLIEPIAASGSWPSRSSNKRCSYKSKRYCRVSLDTSCLAVVKRSSNTAQVSLTRVTELWRYRQYRSFRIESGQGFEFGEPREGGRRLTFHYDKRRRSAGNVNIKNIDLQKRGVSSIGSRLKIQAESSRDLGTSRIRDSCSDSELPASGYYTRGAVNVLSNSATELHSGHKITLEPHRQSARLPSFTLRSSRVAMQPGTPESHPGMRDVARIGWRLCKGCPADLLADVGMDSAMSRYAFWRETWPAARQRMYLGHEPTPST</sequence>
<reference evidence="1 2" key="1">
    <citation type="journal article" date="2016" name="Mol. Biol. Evol.">
        <title>Comparative Genomics of Early-Diverging Mushroom-Forming Fungi Provides Insights into the Origins of Lignocellulose Decay Capabilities.</title>
        <authorList>
            <person name="Nagy L.G."/>
            <person name="Riley R."/>
            <person name="Tritt A."/>
            <person name="Adam C."/>
            <person name="Daum C."/>
            <person name="Floudas D."/>
            <person name="Sun H."/>
            <person name="Yadav J.S."/>
            <person name="Pangilinan J."/>
            <person name="Larsson K.H."/>
            <person name="Matsuura K."/>
            <person name="Barry K."/>
            <person name="Labutti K."/>
            <person name="Kuo R."/>
            <person name="Ohm R.A."/>
            <person name="Bhattacharya S.S."/>
            <person name="Shirouzu T."/>
            <person name="Yoshinaga Y."/>
            <person name="Martin F.M."/>
            <person name="Grigoriev I.V."/>
            <person name="Hibbett D.S."/>
        </authorList>
    </citation>
    <scope>NUCLEOTIDE SEQUENCE [LARGE SCALE GENOMIC DNA]</scope>
    <source>
        <strain evidence="1 2">L-15889</strain>
    </source>
</reference>
<protein>
    <submittedName>
        <fullName evidence="1">Uncharacterized protein</fullName>
    </submittedName>
</protein>
<keyword evidence="2" id="KW-1185">Reference proteome</keyword>
<gene>
    <name evidence="1" type="ORF">DAEQUDRAFT_738849</name>
</gene>
<evidence type="ECO:0000313" key="1">
    <source>
        <dbReference type="EMBL" id="KZT68295.1"/>
    </source>
</evidence>
<name>A0A165PJU4_9APHY</name>
<evidence type="ECO:0000313" key="2">
    <source>
        <dbReference type="Proteomes" id="UP000076727"/>
    </source>
</evidence>
<dbReference type="AlphaFoldDB" id="A0A165PJU4"/>
<dbReference type="Proteomes" id="UP000076727">
    <property type="component" value="Unassembled WGS sequence"/>
</dbReference>
<accession>A0A165PJU4</accession>
<dbReference type="EMBL" id="KV429068">
    <property type="protein sequence ID" value="KZT68295.1"/>
    <property type="molecule type" value="Genomic_DNA"/>
</dbReference>
<organism evidence="1 2">
    <name type="scientific">Daedalea quercina L-15889</name>
    <dbReference type="NCBI Taxonomy" id="1314783"/>
    <lineage>
        <taxon>Eukaryota</taxon>
        <taxon>Fungi</taxon>
        <taxon>Dikarya</taxon>
        <taxon>Basidiomycota</taxon>
        <taxon>Agaricomycotina</taxon>
        <taxon>Agaricomycetes</taxon>
        <taxon>Polyporales</taxon>
        <taxon>Fomitopsis</taxon>
    </lineage>
</organism>
<proteinExistence type="predicted"/>